<protein>
    <submittedName>
        <fullName evidence="1">Uncharacterized protein</fullName>
    </submittedName>
</protein>
<organism evidence="1 2">
    <name type="scientific">Cylindrotheca closterium</name>
    <dbReference type="NCBI Taxonomy" id="2856"/>
    <lineage>
        <taxon>Eukaryota</taxon>
        <taxon>Sar</taxon>
        <taxon>Stramenopiles</taxon>
        <taxon>Ochrophyta</taxon>
        <taxon>Bacillariophyta</taxon>
        <taxon>Bacillariophyceae</taxon>
        <taxon>Bacillariophycidae</taxon>
        <taxon>Bacillariales</taxon>
        <taxon>Bacillariaceae</taxon>
        <taxon>Cylindrotheca</taxon>
    </lineage>
</organism>
<dbReference type="AlphaFoldDB" id="A0AAD2GC95"/>
<dbReference type="Proteomes" id="UP001295423">
    <property type="component" value="Unassembled WGS sequence"/>
</dbReference>
<comment type="caution">
    <text evidence="1">The sequence shown here is derived from an EMBL/GenBank/DDBJ whole genome shotgun (WGS) entry which is preliminary data.</text>
</comment>
<name>A0AAD2GC95_9STRA</name>
<sequence>MKRRREELKCPSNEELVTLICEPAGEVTNANGKITVQHLCPHPYCNHKSGINLIGRQKGKSYASVINHLKACIGRYDIEDLYNLYTHIKEHPQGRKEILKAFRADVIARMKPNSGEIVEQEHVQQRRKHYELLSASELQDVNSSIEHICMIGVKNRHDERRRKQFKTTHKKLLEKEHSLPLDAPPVNPFGPPQHPDNNLFAEDIRLYGKHETKLFREIPDTASPMEAWPRREKHKLHWKKKDRMFDDKAWDVEHGDTINPIAFTTARLSQKVPSAADQGSMNGSNLLVETTNVGLHETQVPRALLLRCWERAVHASSCMASIPKYDVEATAVPFSAPWGSQTPSSNLDAQSLYNIVQEQAARSKKESREKMKALGMGNNFLKRALLDLTCSVCSRQFDDRAPLESCFFGGVEANGPETGFRGCCWSLIKEKQFSKIKSALETHVQTQVTGALNCIMKQAQERVPDQSGRDEMRLFNWYDVLKFLEGSMTSSQTFTEAKIEKGVTSALETLEVQPKSTPIFLNPAVLESVRNRLVDRYADIPY</sequence>
<proteinExistence type="predicted"/>
<evidence type="ECO:0000313" key="1">
    <source>
        <dbReference type="EMBL" id="CAJ1969362.1"/>
    </source>
</evidence>
<keyword evidence="2" id="KW-1185">Reference proteome</keyword>
<accession>A0AAD2GC95</accession>
<reference evidence="1" key="1">
    <citation type="submission" date="2023-08" db="EMBL/GenBank/DDBJ databases">
        <authorList>
            <person name="Audoor S."/>
            <person name="Bilcke G."/>
        </authorList>
    </citation>
    <scope>NUCLEOTIDE SEQUENCE</scope>
</reference>
<dbReference type="EMBL" id="CAKOGP040002424">
    <property type="protein sequence ID" value="CAJ1969362.1"/>
    <property type="molecule type" value="Genomic_DNA"/>
</dbReference>
<evidence type="ECO:0000313" key="2">
    <source>
        <dbReference type="Proteomes" id="UP001295423"/>
    </source>
</evidence>
<gene>
    <name evidence="1" type="ORF">CYCCA115_LOCUS23667</name>
</gene>